<reference evidence="2" key="1">
    <citation type="journal article" date="2019" name="Int. J. Syst. Evol. Microbiol.">
        <title>The Global Catalogue of Microorganisms (GCM) 10K type strain sequencing project: providing services to taxonomists for standard genome sequencing and annotation.</title>
        <authorList>
            <consortium name="The Broad Institute Genomics Platform"/>
            <consortium name="The Broad Institute Genome Sequencing Center for Infectious Disease"/>
            <person name="Wu L."/>
            <person name="Ma J."/>
        </authorList>
    </citation>
    <scope>NUCLEOTIDE SEQUENCE [LARGE SCALE GENOMIC DNA]</scope>
    <source>
        <strain evidence="2">JCM 18015</strain>
    </source>
</reference>
<keyword evidence="2" id="KW-1185">Reference proteome</keyword>
<evidence type="ECO:0000313" key="1">
    <source>
        <dbReference type="EMBL" id="GAA5064974.1"/>
    </source>
</evidence>
<accession>A0ABP9KUT6</accession>
<proteinExistence type="predicted"/>
<name>A0ABP9KUT6_9RHOB</name>
<gene>
    <name evidence="1" type="ORF">GCM10023209_02010</name>
</gene>
<protein>
    <submittedName>
        <fullName evidence="1">Uncharacterized protein</fullName>
    </submittedName>
</protein>
<dbReference type="EMBL" id="BAABHW010000001">
    <property type="protein sequence ID" value="GAA5064974.1"/>
    <property type="molecule type" value="Genomic_DNA"/>
</dbReference>
<evidence type="ECO:0000313" key="2">
    <source>
        <dbReference type="Proteomes" id="UP001499910"/>
    </source>
</evidence>
<organism evidence="1 2">
    <name type="scientific">[Roseibacterium] beibuensis</name>
    <dbReference type="NCBI Taxonomy" id="1193142"/>
    <lineage>
        <taxon>Bacteria</taxon>
        <taxon>Pseudomonadati</taxon>
        <taxon>Pseudomonadota</taxon>
        <taxon>Alphaproteobacteria</taxon>
        <taxon>Rhodobacterales</taxon>
        <taxon>Roseobacteraceae</taxon>
        <taxon>Roseicyclus</taxon>
    </lineage>
</organism>
<sequence length="83" mass="8894">MAAEWMTCERAIHSVAMFAMREGAAGLACVWRGQITGAALDWRLRHSTATRPTPRCAGPNAAALVWQKACVLFGANDPARLPG</sequence>
<dbReference type="Proteomes" id="UP001499910">
    <property type="component" value="Unassembled WGS sequence"/>
</dbReference>
<comment type="caution">
    <text evidence="1">The sequence shown here is derived from an EMBL/GenBank/DDBJ whole genome shotgun (WGS) entry which is preliminary data.</text>
</comment>